<gene>
    <name evidence="2" type="ORF">DV515_00015083</name>
</gene>
<protein>
    <submittedName>
        <fullName evidence="2">Uncharacterized protein</fullName>
    </submittedName>
</protein>
<dbReference type="EMBL" id="QUSF01000159">
    <property type="protein sequence ID" value="RLV89070.1"/>
    <property type="molecule type" value="Genomic_DNA"/>
</dbReference>
<name>A0A3L8RW61_CHLGU</name>
<evidence type="ECO:0000313" key="2">
    <source>
        <dbReference type="EMBL" id="RLV89070.1"/>
    </source>
</evidence>
<evidence type="ECO:0000313" key="3">
    <source>
        <dbReference type="Proteomes" id="UP000276834"/>
    </source>
</evidence>
<reference evidence="2 3" key="1">
    <citation type="journal article" date="2018" name="Proc. R. Soc. B">
        <title>A non-coding region near Follistatin controls head colour polymorphism in the Gouldian finch.</title>
        <authorList>
            <person name="Toomey M.B."/>
            <person name="Marques C.I."/>
            <person name="Andrade P."/>
            <person name="Araujo P.M."/>
            <person name="Sabatino S."/>
            <person name="Gazda M.A."/>
            <person name="Afonso S."/>
            <person name="Lopes R.J."/>
            <person name="Corbo J.C."/>
            <person name="Carneiro M."/>
        </authorList>
    </citation>
    <scope>NUCLEOTIDE SEQUENCE [LARGE SCALE GENOMIC DNA]</scope>
    <source>
        <strain evidence="2">Red01</strain>
        <tissue evidence="2">Muscle</tissue>
    </source>
</reference>
<dbReference type="Proteomes" id="UP000276834">
    <property type="component" value="Unassembled WGS sequence"/>
</dbReference>
<feature type="compositionally biased region" description="Basic and acidic residues" evidence="1">
    <location>
        <begin position="166"/>
        <end position="186"/>
    </location>
</feature>
<feature type="region of interest" description="Disordered" evidence="1">
    <location>
        <begin position="231"/>
        <end position="284"/>
    </location>
</feature>
<evidence type="ECO:0000256" key="1">
    <source>
        <dbReference type="SAM" id="MobiDB-lite"/>
    </source>
</evidence>
<comment type="caution">
    <text evidence="2">The sequence shown here is derived from an EMBL/GenBank/DDBJ whole genome shotgun (WGS) entry which is preliminary data.</text>
</comment>
<keyword evidence="3" id="KW-1185">Reference proteome</keyword>
<feature type="region of interest" description="Disordered" evidence="1">
    <location>
        <begin position="38"/>
        <end position="65"/>
    </location>
</feature>
<proteinExistence type="predicted"/>
<sequence>MKHLTLPTSPAPHTLLFHGAGSGGLQYGSLPTRQEHCCPAQPGAVTRFRDRQRRDPKGTQDDSPSFSTCLLLHCSMALPWLLGSPALHPIFQPFFLTPKEGTTSLKILPSSTVTGHQPPHGTGAAVGSSLPYNTAAAAPPPRTLQHRHLRSQTRLAVGWEGAPGTDDERQKDGVGAERIQEGKEGSDPSSFSKHSPRHCWRHRRPGPAPRSGGAAAARPGQAFCPPATTLLRPHGSPASADTATKGASGRVRATAGNGRPMPGLSSPPPLPRGDAGTAGRKHAEVRGHPRGCAYLVGTREERGADAAPTEAPQRPAGPRCPPRAYGWAALGGGGRALPGTERCAARHGAMRCPARSDALRLRAPERQRALAGGQKVLPLDVGAQKSARFSVPGLPRRCFSSPAGKSV</sequence>
<feature type="compositionally biased region" description="Low complexity" evidence="1">
    <location>
        <begin position="209"/>
        <end position="219"/>
    </location>
</feature>
<feature type="region of interest" description="Disordered" evidence="1">
    <location>
        <begin position="109"/>
        <end position="219"/>
    </location>
</feature>
<organism evidence="2 3">
    <name type="scientific">Chloebia gouldiae</name>
    <name type="common">Gouldian finch</name>
    <name type="synonym">Erythrura gouldiae</name>
    <dbReference type="NCBI Taxonomy" id="44316"/>
    <lineage>
        <taxon>Eukaryota</taxon>
        <taxon>Metazoa</taxon>
        <taxon>Chordata</taxon>
        <taxon>Craniata</taxon>
        <taxon>Vertebrata</taxon>
        <taxon>Euteleostomi</taxon>
        <taxon>Archelosauria</taxon>
        <taxon>Archosauria</taxon>
        <taxon>Dinosauria</taxon>
        <taxon>Saurischia</taxon>
        <taxon>Theropoda</taxon>
        <taxon>Coelurosauria</taxon>
        <taxon>Aves</taxon>
        <taxon>Neognathae</taxon>
        <taxon>Neoaves</taxon>
        <taxon>Telluraves</taxon>
        <taxon>Australaves</taxon>
        <taxon>Passeriformes</taxon>
        <taxon>Passeroidea</taxon>
        <taxon>Passeridae</taxon>
        <taxon>Chloebia</taxon>
    </lineage>
</organism>
<feature type="compositionally biased region" description="Basic and acidic residues" evidence="1">
    <location>
        <begin position="47"/>
        <end position="60"/>
    </location>
</feature>
<feature type="compositionally biased region" description="Basic residues" evidence="1">
    <location>
        <begin position="194"/>
        <end position="205"/>
    </location>
</feature>
<dbReference type="AlphaFoldDB" id="A0A3L8RW61"/>
<accession>A0A3L8RW61</accession>